<evidence type="ECO:0000256" key="1">
    <source>
        <dbReference type="SAM" id="MobiDB-lite"/>
    </source>
</evidence>
<dbReference type="SMART" id="SM00671">
    <property type="entry name" value="SEL1"/>
    <property type="match status" value="2"/>
</dbReference>
<dbReference type="SUPFAM" id="SSF81901">
    <property type="entry name" value="HCP-like"/>
    <property type="match status" value="1"/>
</dbReference>
<gene>
    <name evidence="2" type="ORF">MTR62_10995</name>
</gene>
<dbReference type="InterPro" id="IPR006597">
    <property type="entry name" value="Sel1-like"/>
</dbReference>
<organism evidence="2 3">
    <name type="scientific">Novosphingobium organovorum</name>
    <dbReference type="NCBI Taxonomy" id="2930092"/>
    <lineage>
        <taxon>Bacteria</taxon>
        <taxon>Pseudomonadati</taxon>
        <taxon>Pseudomonadota</taxon>
        <taxon>Alphaproteobacteria</taxon>
        <taxon>Sphingomonadales</taxon>
        <taxon>Sphingomonadaceae</taxon>
        <taxon>Novosphingobium</taxon>
    </lineage>
</organism>
<evidence type="ECO:0000313" key="3">
    <source>
        <dbReference type="Proteomes" id="UP001162881"/>
    </source>
</evidence>
<dbReference type="PANTHER" id="PTHR45011">
    <property type="entry name" value="DAP3-BINDING CELL DEATH ENHANCER 1"/>
    <property type="match status" value="1"/>
</dbReference>
<comment type="caution">
    <text evidence="2">The sequence shown here is derived from an EMBL/GenBank/DDBJ whole genome shotgun (WGS) entry which is preliminary data.</text>
</comment>
<accession>A0ABT0BDU5</accession>
<dbReference type="PANTHER" id="PTHR45011:SF1">
    <property type="entry name" value="DAP3-BINDING CELL DEATH ENHANCER 1"/>
    <property type="match status" value="1"/>
</dbReference>
<dbReference type="Proteomes" id="UP001162881">
    <property type="component" value="Unassembled WGS sequence"/>
</dbReference>
<feature type="region of interest" description="Disordered" evidence="1">
    <location>
        <begin position="198"/>
        <end position="220"/>
    </location>
</feature>
<dbReference type="Gene3D" id="1.25.40.10">
    <property type="entry name" value="Tetratricopeptide repeat domain"/>
    <property type="match status" value="1"/>
</dbReference>
<name>A0ABT0BDU5_9SPHN</name>
<dbReference type="EMBL" id="JALHLF010000038">
    <property type="protein sequence ID" value="MCJ2183215.1"/>
    <property type="molecule type" value="Genomic_DNA"/>
</dbReference>
<sequence length="220" mass="22755">MPSPALSATGASRTPATSAADTVKAGVDAWSQGDFAGAVARWKPLADKGDPDAQFNLAQAYKLGRGVPIDLARAKTLYGEAAAKGHVQAADNYGLLLFQDGERAKAMPYIEASAARGDARAQYILGIAHFNGDLAAKDWVRAYALVTLARRAELPQATTALAQMDSYIPLAQRQEAVALATQLAAQADANRTQLAAASELETRGGPPPVLTPSGLAAAAA</sequence>
<feature type="non-terminal residue" evidence="2">
    <location>
        <position position="220"/>
    </location>
</feature>
<dbReference type="InterPro" id="IPR052748">
    <property type="entry name" value="ISR_Activator"/>
</dbReference>
<evidence type="ECO:0000313" key="2">
    <source>
        <dbReference type="EMBL" id="MCJ2183215.1"/>
    </source>
</evidence>
<proteinExistence type="predicted"/>
<protein>
    <submittedName>
        <fullName evidence="2">Sel1 repeat family protein</fullName>
    </submittedName>
</protein>
<dbReference type="InterPro" id="IPR011990">
    <property type="entry name" value="TPR-like_helical_dom_sf"/>
</dbReference>
<reference evidence="2" key="1">
    <citation type="submission" date="2022-03" db="EMBL/GenBank/DDBJ databases">
        <title>Identification of a novel bacterium isolated from mangrove sediments.</title>
        <authorList>
            <person name="Pan X."/>
        </authorList>
    </citation>
    <scope>NUCLEOTIDE SEQUENCE</scope>
    <source>
        <strain evidence="2">B1949</strain>
    </source>
</reference>
<keyword evidence="3" id="KW-1185">Reference proteome</keyword>